<dbReference type="SUPFAM" id="SSF48452">
    <property type="entry name" value="TPR-like"/>
    <property type="match status" value="1"/>
</dbReference>
<protein>
    <submittedName>
        <fullName evidence="2">Uncharacterized protein</fullName>
    </submittedName>
</protein>
<dbReference type="EMBL" id="CAJNOR010001824">
    <property type="protein sequence ID" value="CAF1205057.1"/>
    <property type="molecule type" value="Genomic_DNA"/>
</dbReference>
<dbReference type="Proteomes" id="UP000663852">
    <property type="component" value="Unassembled WGS sequence"/>
</dbReference>
<comment type="caution">
    <text evidence="2">The sequence shown here is derived from an EMBL/GenBank/DDBJ whole genome shotgun (WGS) entry which is preliminary data.</text>
</comment>
<keyword evidence="3" id="KW-1185">Reference proteome</keyword>
<reference evidence="2" key="1">
    <citation type="submission" date="2021-02" db="EMBL/GenBank/DDBJ databases">
        <authorList>
            <person name="Nowell W R."/>
        </authorList>
    </citation>
    <scope>NUCLEOTIDE SEQUENCE</scope>
</reference>
<proteinExistence type="predicted"/>
<dbReference type="AlphaFoldDB" id="A0A814WQY0"/>
<evidence type="ECO:0000313" key="1">
    <source>
        <dbReference type="EMBL" id="CAF0847856.1"/>
    </source>
</evidence>
<dbReference type="OrthoDB" id="626167at2759"/>
<evidence type="ECO:0000313" key="3">
    <source>
        <dbReference type="Proteomes" id="UP000663828"/>
    </source>
</evidence>
<name>A0A814WQY0_ADIRI</name>
<dbReference type="Gene3D" id="1.25.40.10">
    <property type="entry name" value="Tetratricopeptide repeat domain"/>
    <property type="match status" value="1"/>
</dbReference>
<sequence length="178" mass="20141">MFHLYELISRALRTLDAEVFVPFASSISTDSDKVGILLMITIDPNATTNLFASLESLSYYEGEAESSFSPYTVFFESAQANKWIFRIFTECIKCDVKGSTGWGRLGYVLIKIGQPEKANELHTALRKEISDESDRGDYERALQYFETALKIRQEIFPFNHRSLAASYNNNIGQVHGST</sequence>
<gene>
    <name evidence="1" type="ORF">EDS130_LOCUS7166</name>
    <name evidence="2" type="ORF">XAT740_LOCUS23894</name>
</gene>
<organism evidence="2 3">
    <name type="scientific">Adineta ricciae</name>
    <name type="common">Rotifer</name>
    <dbReference type="NCBI Taxonomy" id="249248"/>
    <lineage>
        <taxon>Eukaryota</taxon>
        <taxon>Metazoa</taxon>
        <taxon>Spiralia</taxon>
        <taxon>Gnathifera</taxon>
        <taxon>Rotifera</taxon>
        <taxon>Eurotatoria</taxon>
        <taxon>Bdelloidea</taxon>
        <taxon>Adinetida</taxon>
        <taxon>Adinetidae</taxon>
        <taxon>Adineta</taxon>
    </lineage>
</organism>
<dbReference type="Proteomes" id="UP000663828">
    <property type="component" value="Unassembled WGS sequence"/>
</dbReference>
<accession>A0A814WQY0</accession>
<dbReference type="EMBL" id="CAJNOJ010000021">
    <property type="protein sequence ID" value="CAF0847856.1"/>
    <property type="molecule type" value="Genomic_DNA"/>
</dbReference>
<evidence type="ECO:0000313" key="2">
    <source>
        <dbReference type="EMBL" id="CAF1205057.1"/>
    </source>
</evidence>
<dbReference type="InterPro" id="IPR011990">
    <property type="entry name" value="TPR-like_helical_dom_sf"/>
</dbReference>